<feature type="transmembrane region" description="Helical" evidence="12">
    <location>
        <begin position="661"/>
        <end position="687"/>
    </location>
</feature>
<comment type="similarity">
    <text evidence="2">Belongs to the cation transport ATPase (P-type) (TC 3.A.3) family. Type IIIA subfamily.</text>
</comment>
<evidence type="ECO:0000256" key="4">
    <source>
        <dbReference type="ARBA" id="ARBA00022692"/>
    </source>
</evidence>
<dbReference type="PANTHER" id="PTHR42861">
    <property type="entry name" value="CALCIUM-TRANSPORTING ATPASE"/>
    <property type="match status" value="1"/>
</dbReference>
<dbReference type="Gene3D" id="2.70.150.10">
    <property type="entry name" value="Calcium-transporting ATPase, cytoplasmic transduction domain A"/>
    <property type="match status" value="1"/>
</dbReference>
<keyword evidence="15" id="KW-1185">Reference proteome</keyword>
<evidence type="ECO:0000256" key="11">
    <source>
        <dbReference type="ARBA" id="ARBA00023136"/>
    </source>
</evidence>
<keyword evidence="10 12" id="KW-1133">Transmembrane helix</keyword>
<dbReference type="OrthoDB" id="8588at2157"/>
<evidence type="ECO:0000256" key="12">
    <source>
        <dbReference type="SAM" id="Phobius"/>
    </source>
</evidence>
<feature type="transmembrane region" description="Helical" evidence="12">
    <location>
        <begin position="601"/>
        <end position="622"/>
    </location>
</feature>
<dbReference type="Pfam" id="PF00122">
    <property type="entry name" value="E1-E2_ATPase"/>
    <property type="match status" value="1"/>
</dbReference>
<feature type="transmembrane region" description="Helical" evidence="12">
    <location>
        <begin position="228"/>
        <end position="248"/>
    </location>
</feature>
<comment type="subcellular location">
    <subcellularLocation>
        <location evidence="1">Membrane</location>
        <topology evidence="1">Multi-pass membrane protein</topology>
    </subcellularLocation>
</comment>
<proteinExistence type="inferred from homology"/>
<evidence type="ECO:0000256" key="3">
    <source>
        <dbReference type="ARBA" id="ARBA00022553"/>
    </source>
</evidence>
<evidence type="ECO:0000256" key="9">
    <source>
        <dbReference type="ARBA" id="ARBA00022967"/>
    </source>
</evidence>
<dbReference type="InterPro" id="IPR004014">
    <property type="entry name" value="ATPase_P-typ_cation-transptr_N"/>
</dbReference>
<dbReference type="NCBIfam" id="TIGR01494">
    <property type="entry name" value="ATPase_P-type"/>
    <property type="match status" value="2"/>
</dbReference>
<keyword evidence="7" id="KW-0067">ATP-binding</keyword>
<dbReference type="InterPro" id="IPR006534">
    <property type="entry name" value="P-type_ATPase_IIIA"/>
</dbReference>
<keyword evidence="8" id="KW-0460">Magnesium</keyword>
<organism evidence="14 15">
    <name type="scientific">Ferroplasma acidiphilum</name>
    <dbReference type="NCBI Taxonomy" id="74969"/>
    <lineage>
        <taxon>Archaea</taxon>
        <taxon>Methanobacteriati</taxon>
        <taxon>Thermoplasmatota</taxon>
        <taxon>Thermoplasmata</taxon>
        <taxon>Thermoplasmatales</taxon>
        <taxon>Ferroplasmaceae</taxon>
        <taxon>Ferroplasma</taxon>
    </lineage>
</organism>
<feature type="transmembrane region" description="Helical" evidence="12">
    <location>
        <begin position="751"/>
        <end position="769"/>
    </location>
</feature>
<keyword evidence="3" id="KW-0597">Phosphoprotein</keyword>
<dbReference type="FunFam" id="2.70.150.10:FF:000042">
    <property type="entry name" value="Plasma membrane ATPase"/>
    <property type="match status" value="1"/>
</dbReference>
<dbReference type="GO" id="GO:0005524">
    <property type="term" value="F:ATP binding"/>
    <property type="evidence" value="ECO:0007669"/>
    <property type="project" value="UniProtKB-KW"/>
</dbReference>
<dbReference type="Gene3D" id="3.40.1110.10">
    <property type="entry name" value="Calcium-transporting ATPase, cytoplasmic domain N"/>
    <property type="match status" value="1"/>
</dbReference>
<dbReference type="InterPro" id="IPR023298">
    <property type="entry name" value="ATPase_P-typ_TM_dom_sf"/>
</dbReference>
<dbReference type="PRINTS" id="PR00119">
    <property type="entry name" value="CATATPASE"/>
</dbReference>
<feature type="domain" description="Cation-transporting P-type ATPase N-terminal" evidence="13">
    <location>
        <begin position="2"/>
        <end position="74"/>
    </location>
</feature>
<feature type="transmembrane region" description="Helical" evidence="12">
    <location>
        <begin position="693"/>
        <end position="712"/>
    </location>
</feature>
<dbReference type="GO" id="GO:0120029">
    <property type="term" value="P:proton export across plasma membrane"/>
    <property type="evidence" value="ECO:0007669"/>
    <property type="project" value="InterPro"/>
</dbReference>
<dbReference type="SMART" id="SM00831">
    <property type="entry name" value="Cation_ATPase_N"/>
    <property type="match status" value="1"/>
</dbReference>
<keyword evidence="5" id="KW-0479">Metal-binding</keyword>
<dbReference type="InterPro" id="IPR044492">
    <property type="entry name" value="P_typ_ATPase_HD_dom"/>
</dbReference>
<dbReference type="SFLD" id="SFLDS00003">
    <property type="entry name" value="Haloacid_Dehalogenase"/>
    <property type="match status" value="1"/>
</dbReference>
<dbReference type="KEGG" id="fai:FAD_0498"/>
<dbReference type="AlphaFoldDB" id="A0A1V0N2N7"/>
<protein>
    <submittedName>
        <fullName evidence="14">H+-transporting ATPase related protein</fullName>
    </submittedName>
</protein>
<dbReference type="SUPFAM" id="SSF81665">
    <property type="entry name" value="Calcium ATPase, transmembrane domain M"/>
    <property type="match status" value="1"/>
</dbReference>
<evidence type="ECO:0000313" key="15">
    <source>
        <dbReference type="Proteomes" id="UP000192050"/>
    </source>
</evidence>
<reference evidence="14 15" key="1">
    <citation type="submission" date="2011-10" db="EMBL/GenBank/DDBJ databases">
        <title>Metabolic and evolutionary patterns in the extreme acidophile Ferroplasma acidiphilum.</title>
        <authorList>
            <person name="Golyshina O.V."/>
            <person name="Kozyavkin S.A."/>
            <person name="Tatusov R.L."/>
            <person name="Slesarev A.I."/>
            <person name="Golyshin P.N."/>
        </authorList>
    </citation>
    <scope>NUCLEOTIDE SEQUENCE [LARGE SCALE GENOMIC DNA]</scope>
    <source>
        <strain evidence="15">Y</strain>
    </source>
</reference>
<evidence type="ECO:0000256" key="1">
    <source>
        <dbReference type="ARBA" id="ARBA00004141"/>
    </source>
</evidence>
<dbReference type="PRINTS" id="PR00120">
    <property type="entry name" value="HATPASE"/>
</dbReference>
<feature type="transmembrane region" description="Helical" evidence="12">
    <location>
        <begin position="254"/>
        <end position="277"/>
    </location>
</feature>
<evidence type="ECO:0000259" key="13">
    <source>
        <dbReference type="SMART" id="SM00831"/>
    </source>
</evidence>
<keyword evidence="11 12" id="KW-0472">Membrane</keyword>
<keyword evidence="6" id="KW-0547">Nucleotide-binding</keyword>
<dbReference type="InterPro" id="IPR001757">
    <property type="entry name" value="P_typ_ATPase"/>
</dbReference>
<dbReference type="GeneID" id="31676007"/>
<dbReference type="GO" id="GO:0046872">
    <property type="term" value="F:metal ion binding"/>
    <property type="evidence" value="ECO:0007669"/>
    <property type="project" value="UniProtKB-KW"/>
</dbReference>
<dbReference type="InterPro" id="IPR023214">
    <property type="entry name" value="HAD_sf"/>
</dbReference>
<evidence type="ECO:0000313" key="14">
    <source>
        <dbReference type="EMBL" id="ARD84412.1"/>
    </source>
</evidence>
<dbReference type="EMBL" id="CP015363">
    <property type="protein sequence ID" value="ARD84412.1"/>
    <property type="molecule type" value="Genomic_DNA"/>
</dbReference>
<dbReference type="Pfam" id="PF00690">
    <property type="entry name" value="Cation_ATPase_N"/>
    <property type="match status" value="1"/>
</dbReference>
<dbReference type="Proteomes" id="UP000192050">
    <property type="component" value="Chromosome"/>
</dbReference>
<evidence type="ECO:0000256" key="7">
    <source>
        <dbReference type="ARBA" id="ARBA00022840"/>
    </source>
</evidence>
<evidence type="ECO:0000256" key="2">
    <source>
        <dbReference type="ARBA" id="ARBA00008804"/>
    </source>
</evidence>
<feature type="transmembrane region" description="Helical" evidence="12">
    <location>
        <begin position="628"/>
        <end position="649"/>
    </location>
</feature>
<dbReference type="Gene3D" id="1.20.1110.10">
    <property type="entry name" value="Calcium-transporting ATPase, transmembrane domain"/>
    <property type="match status" value="1"/>
</dbReference>
<evidence type="ECO:0000256" key="10">
    <source>
        <dbReference type="ARBA" id="ARBA00022989"/>
    </source>
</evidence>
<dbReference type="Gene3D" id="3.40.50.1000">
    <property type="entry name" value="HAD superfamily/HAD-like"/>
    <property type="match status" value="1"/>
</dbReference>
<dbReference type="SUPFAM" id="SSF81653">
    <property type="entry name" value="Calcium ATPase, transduction domain A"/>
    <property type="match status" value="1"/>
</dbReference>
<dbReference type="InterPro" id="IPR008250">
    <property type="entry name" value="ATPase_P-typ_transduc_dom_A_sf"/>
</dbReference>
<keyword evidence="4 12" id="KW-0812">Transmembrane</keyword>
<dbReference type="GO" id="GO:0008553">
    <property type="term" value="F:P-type proton-exporting transporter activity"/>
    <property type="evidence" value="ECO:0007669"/>
    <property type="project" value="InterPro"/>
</dbReference>
<dbReference type="InterPro" id="IPR018303">
    <property type="entry name" value="ATPase_P-typ_P_site"/>
</dbReference>
<dbReference type="Pfam" id="PF00702">
    <property type="entry name" value="Hydrolase"/>
    <property type="match status" value="1"/>
</dbReference>
<evidence type="ECO:0000256" key="6">
    <source>
        <dbReference type="ARBA" id="ARBA00022741"/>
    </source>
</evidence>
<dbReference type="NCBIfam" id="TIGR01647">
    <property type="entry name" value="ATPase-IIIA_H"/>
    <property type="match status" value="1"/>
</dbReference>
<dbReference type="RefSeq" id="WP_081141637.1">
    <property type="nucleotide sequence ID" value="NZ_CP015363.1"/>
</dbReference>
<keyword evidence="9" id="KW-1278">Translocase</keyword>
<name>A0A1V0N2N7_9ARCH</name>
<evidence type="ECO:0000256" key="5">
    <source>
        <dbReference type="ARBA" id="ARBA00022723"/>
    </source>
</evidence>
<feature type="transmembrane region" description="Helical" evidence="12">
    <location>
        <begin position="724"/>
        <end position="745"/>
    </location>
</feature>
<dbReference type="InterPro" id="IPR059000">
    <property type="entry name" value="ATPase_P-type_domA"/>
</dbReference>
<dbReference type="FunFam" id="3.40.50.1000:FF:000211">
    <property type="entry name" value="Plasma membrane ATPase"/>
    <property type="match status" value="1"/>
</dbReference>
<dbReference type="GO" id="GO:0016020">
    <property type="term" value="C:membrane"/>
    <property type="evidence" value="ECO:0007669"/>
    <property type="project" value="UniProtKB-SubCell"/>
</dbReference>
<dbReference type="SUPFAM" id="SSF56784">
    <property type="entry name" value="HAD-like"/>
    <property type="match status" value="1"/>
</dbReference>
<dbReference type="GO" id="GO:0016887">
    <property type="term" value="F:ATP hydrolysis activity"/>
    <property type="evidence" value="ECO:0007669"/>
    <property type="project" value="InterPro"/>
</dbReference>
<dbReference type="SFLD" id="SFLDG00002">
    <property type="entry name" value="C1.7:_P-type_atpase_like"/>
    <property type="match status" value="1"/>
</dbReference>
<dbReference type="STRING" id="74969.FAD_0498"/>
<sequence length="783" mass="86681">MIKSSDSLEDLFKKLNTSKAGLSGNEASSRLHTYGYNEVSEKKESSILKFLKKFWTPISWMLELTIIITFILGKYDDSLIILFLLIFNGVISFTQESKADNAVELLKKKLSAQARVLRDGKWNVIETKFLVPGDIVHLRLGDVVPADIKIIDDELEIDQSALTGESLSVTRKKGDTIYSSSVVKRGECNGLVTETGSKTYFGKTTELVEIAKTKSHIEELIMKIIKDLIAIDTILVIALILFSIYRGVDITEVIPFALVILIASIPVALPATFTIAMSLGALHMSKRGEIVTRLSAIEDAASMDTLCMDKTGTITENKLTIKTPKVYTGDELSLIKYASYASQRKSEDPIDDAILDYADLKSVKIDYANRSKFTPFDPSIKRTEAIINEAGKSVKIVKGAPQVISELTGNVPETYENDIKYFSSQGFRIISVAAGTDKLEILGVIPLYDPPRKDSRDLITELKQLSVSPVMITGDNSLIAEEVAGEIGLDKKLCNAENIKGNYAGASDCSVFAEVFPEDKYYIVKALQKSGHIVGMTGDGVNDSPALKQAEFGVAVASATDVAKASASVVLTHSGLTDIVDGIKSGRRIYQRMLTYTLNKIIKVIQIVFFLTLSFFVVGFFVTTAFDVILLIFANDFVTMAIATDNVGYSIKPERWNVNSLISSSVILSAFLVVESFIFLYIGLYAGLRISQIHTFIFDMLVFSGQFTVYMVRERKRFFNSMPSKILLLSSIVDIIIISFISYYGILVTAIPLKFILISIGLTFIWMVFMDTIKNVVFRHYKL</sequence>
<accession>A0A1V0N2N7</accession>
<dbReference type="InterPro" id="IPR036412">
    <property type="entry name" value="HAD-like_sf"/>
</dbReference>
<dbReference type="InterPro" id="IPR023299">
    <property type="entry name" value="ATPase_P-typ_cyto_dom_N"/>
</dbReference>
<dbReference type="SFLD" id="SFLDF00027">
    <property type="entry name" value="p-type_atpase"/>
    <property type="match status" value="1"/>
</dbReference>
<gene>
    <name evidence="14" type="ORF">FAD_0498</name>
</gene>
<evidence type="ECO:0000256" key="8">
    <source>
        <dbReference type="ARBA" id="ARBA00022842"/>
    </source>
</evidence>
<dbReference type="PROSITE" id="PS00154">
    <property type="entry name" value="ATPASE_E1_E2"/>
    <property type="match status" value="1"/>
</dbReference>